<comment type="caution">
    <text evidence="14">The sequence shown here is derived from an EMBL/GenBank/DDBJ whole genome shotgun (WGS) entry which is preliminary data.</text>
</comment>
<proteinExistence type="predicted"/>
<feature type="region of interest" description="Disordered" evidence="12">
    <location>
        <begin position="173"/>
        <end position="192"/>
    </location>
</feature>
<reference evidence="14" key="1">
    <citation type="journal article" date="2023" name="Int. J. Syst. Evol. Microbiol.">
        <title>Methylocystis iwaonis sp. nov., a type II methane-oxidizing bacterium from surface soil of a rice paddy field in Japan, and emended description of the genus Methylocystis (ex Whittenbury et al. 1970) Bowman et al. 1993.</title>
        <authorList>
            <person name="Kaise H."/>
            <person name="Sawadogo J.B."/>
            <person name="Alam M.S."/>
            <person name="Ueno C."/>
            <person name="Dianou D."/>
            <person name="Shinjo R."/>
            <person name="Asakawa S."/>
        </authorList>
    </citation>
    <scope>NUCLEOTIDE SEQUENCE</scope>
    <source>
        <strain evidence="14">LMG27198</strain>
    </source>
</reference>
<evidence type="ECO:0000256" key="5">
    <source>
        <dbReference type="ARBA" id="ARBA00022679"/>
    </source>
</evidence>
<dbReference type="Gene3D" id="1.10.287.130">
    <property type="match status" value="1"/>
</dbReference>
<dbReference type="PANTHER" id="PTHR43047:SF72">
    <property type="entry name" value="OSMOSENSING HISTIDINE PROTEIN KINASE SLN1"/>
    <property type="match status" value="1"/>
</dbReference>
<dbReference type="PRINTS" id="PR00344">
    <property type="entry name" value="BCTRLSENSOR"/>
</dbReference>
<feature type="compositionally biased region" description="Pro residues" evidence="12">
    <location>
        <begin position="466"/>
        <end position="479"/>
    </location>
</feature>
<dbReference type="GO" id="GO:0005886">
    <property type="term" value="C:plasma membrane"/>
    <property type="evidence" value="ECO:0007669"/>
    <property type="project" value="TreeGrafter"/>
</dbReference>
<dbReference type="SUPFAM" id="SSF55874">
    <property type="entry name" value="ATPase domain of HSP90 chaperone/DNA topoisomerase II/histidine kinase"/>
    <property type="match status" value="1"/>
</dbReference>
<evidence type="ECO:0000256" key="11">
    <source>
        <dbReference type="ARBA" id="ARBA00023136"/>
    </source>
</evidence>
<dbReference type="SMART" id="SM00387">
    <property type="entry name" value="HATPase_c"/>
    <property type="match status" value="1"/>
</dbReference>
<evidence type="ECO:0000256" key="8">
    <source>
        <dbReference type="ARBA" id="ARBA00022777"/>
    </source>
</evidence>
<dbReference type="Pfam" id="PF00512">
    <property type="entry name" value="HisKA"/>
    <property type="match status" value="1"/>
</dbReference>
<dbReference type="InterPro" id="IPR004358">
    <property type="entry name" value="Sig_transdc_His_kin-like_C"/>
</dbReference>
<dbReference type="Proteomes" id="UP001144323">
    <property type="component" value="Unassembled WGS sequence"/>
</dbReference>
<sequence length="963" mass="101046">MLSPNLSVAVAFGATILRRERTRIPVAKAASVMSSWQAEVDEGVRAESRIAADPAFSALDASGAPILAVSGDPLRIIYLNDAAKAVFGADSEALAGRLFGADAGRLAALIESVRQGAALRLERLQLPLTMGSQPVTILCRMLAEAGETGPIIVAALGLRAAVLDGAAQTAAPTPALAPAPAPAPAPERPNAPQTDAALREELINRSVARAPRFLWKTDAEGRFVDVTHVLADVAGAEGADILGRRVEEAAARFGLDAAFAAAIAARRSFAGVGVDWPIAGAGARAPTTLGGLPVTDAERRFAGFQGYGVMHLDRAFLAAAPAAPQPERPPAEQPAPDIYLADNVVPLRPVPRETPEVVEAAPEQAAQEQAAKEPATHEQAVEQTALTSAERENFEEIARALRAGEAAAAEPTAPVDEPADAPAVEAPAALRGEPLTDAAVQELAAELGALLQATVEPPRASDPAPASTPLPSAPPPLAAPPSSAVSILDCLPVGVLIARGAGTLFANQTLLDYLGYRDIAAFEAEGGLARMFFGRPPGDQGARPAAVQAVDGEALDVDVHLQTVDWEGSPATLVTLRRNRARPPGPEESALALARDREEKLARARADNSLLRAILETSGVAVAVVDDEGRIESASGAFAALFDAQRGAFDGLPLASLFTAADARLLMARLARTADPGPLRLAARVGARSFTATLRRLGPGQRLCVELRAEEAEARTRDLAAARDAAEQANAAKSDFLARMSHEIRTPMNAILGFAELMMEERLGPIGNERYKDYLKDVHASGELVLSLVNDLLDLSKIEAGKMELEFDRVDANAVISECASIMQTQANKSKIVMRLSLAERLPPVRADQRSLKQILLNLLSNAMKFNVPGGQVIVSSALTESGHVAIRVKDTGIGMSDDEIATALEPFKQVAVSHKKLGTGLGLPLTKALIEANHASFTIRSRKNEGTLVEIVFPPPQVMAAE</sequence>
<dbReference type="Pfam" id="PF13188">
    <property type="entry name" value="PAS_8"/>
    <property type="match status" value="3"/>
</dbReference>
<dbReference type="InterPro" id="IPR000014">
    <property type="entry name" value="PAS"/>
</dbReference>
<keyword evidence="15" id="KW-1185">Reference proteome</keyword>
<feature type="compositionally biased region" description="Pro residues" evidence="12">
    <location>
        <begin position="175"/>
        <end position="189"/>
    </location>
</feature>
<dbReference type="InterPro" id="IPR036097">
    <property type="entry name" value="HisK_dim/P_sf"/>
</dbReference>
<protein>
    <recommendedName>
        <fullName evidence="3">histidine kinase</fullName>
        <ecNumber evidence="3">2.7.13.3</ecNumber>
    </recommendedName>
</protein>
<dbReference type="SMART" id="SM00091">
    <property type="entry name" value="PAS"/>
    <property type="match status" value="3"/>
</dbReference>
<dbReference type="GO" id="GO:0000155">
    <property type="term" value="F:phosphorelay sensor kinase activity"/>
    <property type="evidence" value="ECO:0007669"/>
    <property type="project" value="InterPro"/>
</dbReference>
<evidence type="ECO:0000256" key="9">
    <source>
        <dbReference type="ARBA" id="ARBA00022840"/>
    </source>
</evidence>
<evidence type="ECO:0000259" key="13">
    <source>
        <dbReference type="PROSITE" id="PS50109"/>
    </source>
</evidence>
<dbReference type="CDD" id="cd00082">
    <property type="entry name" value="HisKA"/>
    <property type="match status" value="1"/>
</dbReference>
<name>A0A9W6GR58_9HYPH</name>
<evidence type="ECO:0000256" key="2">
    <source>
        <dbReference type="ARBA" id="ARBA00004370"/>
    </source>
</evidence>
<dbReference type="InterPro" id="IPR036890">
    <property type="entry name" value="HATPase_C_sf"/>
</dbReference>
<keyword evidence="11" id="KW-0472">Membrane</keyword>
<keyword evidence="8" id="KW-0418">Kinase</keyword>
<evidence type="ECO:0000256" key="3">
    <source>
        <dbReference type="ARBA" id="ARBA00012438"/>
    </source>
</evidence>
<accession>A0A9W6GR58</accession>
<evidence type="ECO:0000313" key="15">
    <source>
        <dbReference type="Proteomes" id="UP001144323"/>
    </source>
</evidence>
<keyword evidence="6" id="KW-0812">Transmembrane</keyword>
<dbReference type="InterPro" id="IPR003661">
    <property type="entry name" value="HisK_dim/P_dom"/>
</dbReference>
<dbReference type="PANTHER" id="PTHR43047">
    <property type="entry name" value="TWO-COMPONENT HISTIDINE PROTEIN KINASE"/>
    <property type="match status" value="1"/>
</dbReference>
<keyword evidence="10" id="KW-1133">Transmembrane helix</keyword>
<dbReference type="FunFam" id="1.10.287.130:FF:000004">
    <property type="entry name" value="Ethylene receptor 1"/>
    <property type="match status" value="1"/>
</dbReference>
<dbReference type="EC" id="2.7.13.3" evidence="3"/>
<feature type="domain" description="Histidine kinase" evidence="13">
    <location>
        <begin position="739"/>
        <end position="958"/>
    </location>
</feature>
<dbReference type="Gene3D" id="3.30.565.10">
    <property type="entry name" value="Histidine kinase-like ATPase, C-terminal domain"/>
    <property type="match status" value="1"/>
</dbReference>
<dbReference type="SMART" id="SM00388">
    <property type="entry name" value="HisKA"/>
    <property type="match status" value="1"/>
</dbReference>
<evidence type="ECO:0000256" key="7">
    <source>
        <dbReference type="ARBA" id="ARBA00022741"/>
    </source>
</evidence>
<gene>
    <name evidence="14" type="ORF">LMG27198_05350</name>
</gene>
<keyword evidence="5" id="KW-0808">Transferase</keyword>
<evidence type="ECO:0000256" key="6">
    <source>
        <dbReference type="ARBA" id="ARBA00022692"/>
    </source>
</evidence>
<keyword evidence="9" id="KW-0067">ATP-binding</keyword>
<keyword evidence="4" id="KW-0597">Phosphoprotein</keyword>
<feature type="compositionally biased region" description="Basic and acidic residues" evidence="12">
    <location>
        <begin position="370"/>
        <end position="380"/>
    </location>
</feature>
<feature type="region of interest" description="Disordered" evidence="12">
    <location>
        <begin position="456"/>
        <end position="481"/>
    </location>
</feature>
<dbReference type="InterPro" id="IPR005467">
    <property type="entry name" value="His_kinase_dom"/>
</dbReference>
<evidence type="ECO:0000256" key="1">
    <source>
        <dbReference type="ARBA" id="ARBA00000085"/>
    </source>
</evidence>
<dbReference type="Gene3D" id="3.30.450.20">
    <property type="entry name" value="PAS domain"/>
    <property type="match status" value="1"/>
</dbReference>
<dbReference type="Pfam" id="PF02518">
    <property type="entry name" value="HATPase_c"/>
    <property type="match status" value="1"/>
</dbReference>
<dbReference type="PROSITE" id="PS50109">
    <property type="entry name" value="HIS_KIN"/>
    <property type="match status" value="1"/>
</dbReference>
<dbReference type="InterPro" id="IPR035965">
    <property type="entry name" value="PAS-like_dom_sf"/>
</dbReference>
<organism evidence="14 15">
    <name type="scientific">Methylocystis echinoides</name>
    <dbReference type="NCBI Taxonomy" id="29468"/>
    <lineage>
        <taxon>Bacteria</taxon>
        <taxon>Pseudomonadati</taxon>
        <taxon>Pseudomonadota</taxon>
        <taxon>Alphaproteobacteria</taxon>
        <taxon>Hyphomicrobiales</taxon>
        <taxon>Methylocystaceae</taxon>
        <taxon>Methylocystis</taxon>
    </lineage>
</organism>
<dbReference type="AlphaFoldDB" id="A0A9W6GR58"/>
<dbReference type="GO" id="GO:0009927">
    <property type="term" value="F:histidine phosphotransfer kinase activity"/>
    <property type="evidence" value="ECO:0007669"/>
    <property type="project" value="TreeGrafter"/>
</dbReference>
<dbReference type="SUPFAM" id="SSF47384">
    <property type="entry name" value="Homodimeric domain of signal transducing histidine kinase"/>
    <property type="match status" value="1"/>
</dbReference>
<evidence type="ECO:0000313" key="14">
    <source>
        <dbReference type="EMBL" id="GLI91543.1"/>
    </source>
</evidence>
<feature type="region of interest" description="Disordered" evidence="12">
    <location>
        <begin position="361"/>
        <end position="389"/>
    </location>
</feature>
<evidence type="ECO:0000256" key="10">
    <source>
        <dbReference type="ARBA" id="ARBA00022989"/>
    </source>
</evidence>
<comment type="catalytic activity">
    <reaction evidence="1">
        <text>ATP + protein L-histidine = ADP + protein N-phospho-L-histidine.</text>
        <dbReference type="EC" id="2.7.13.3"/>
    </reaction>
</comment>
<evidence type="ECO:0000256" key="4">
    <source>
        <dbReference type="ARBA" id="ARBA00022553"/>
    </source>
</evidence>
<dbReference type="GO" id="GO:0005524">
    <property type="term" value="F:ATP binding"/>
    <property type="evidence" value="ECO:0007669"/>
    <property type="project" value="UniProtKB-KW"/>
</dbReference>
<dbReference type="SUPFAM" id="SSF55785">
    <property type="entry name" value="PYP-like sensor domain (PAS domain)"/>
    <property type="match status" value="1"/>
</dbReference>
<comment type="subcellular location">
    <subcellularLocation>
        <location evidence="2">Membrane</location>
    </subcellularLocation>
</comment>
<dbReference type="InterPro" id="IPR003594">
    <property type="entry name" value="HATPase_dom"/>
</dbReference>
<dbReference type="EMBL" id="BSEC01000001">
    <property type="protein sequence ID" value="GLI91543.1"/>
    <property type="molecule type" value="Genomic_DNA"/>
</dbReference>
<evidence type="ECO:0000256" key="12">
    <source>
        <dbReference type="SAM" id="MobiDB-lite"/>
    </source>
</evidence>
<keyword evidence="7" id="KW-0547">Nucleotide-binding</keyword>